<dbReference type="AlphaFoldDB" id="A0A364NQK5"/>
<dbReference type="Proteomes" id="UP000250744">
    <property type="component" value="Unassembled WGS sequence"/>
</dbReference>
<dbReference type="InterPro" id="IPR014408">
    <property type="entry name" value="dGMP_Pdiesterase_EAL/HD-GYP"/>
</dbReference>
<comment type="caution">
    <text evidence="2">The sequence shown here is derived from an EMBL/GenBank/DDBJ whole genome shotgun (WGS) entry which is preliminary data.</text>
</comment>
<protein>
    <recommendedName>
        <fullName evidence="1">HDOD domain-containing protein</fullName>
    </recommendedName>
</protein>
<proteinExistence type="predicted"/>
<dbReference type="PIRSF" id="PIRSF003180">
    <property type="entry name" value="DiGMPpdiest_YuxH"/>
    <property type="match status" value="1"/>
</dbReference>
<feature type="domain" description="HDOD" evidence="1">
    <location>
        <begin position="209"/>
        <end position="395"/>
    </location>
</feature>
<dbReference type="PANTHER" id="PTHR33525:SF4">
    <property type="entry name" value="CYCLIC DI-GMP PHOSPHODIESTERASE CDGJ"/>
    <property type="match status" value="1"/>
</dbReference>
<evidence type="ECO:0000313" key="2">
    <source>
        <dbReference type="EMBL" id="RAU19312.1"/>
    </source>
</evidence>
<keyword evidence="3" id="KW-1185">Reference proteome</keyword>
<dbReference type="InterPro" id="IPR052340">
    <property type="entry name" value="RNase_Y/CdgJ"/>
</dbReference>
<dbReference type="OrthoDB" id="9804751at2"/>
<sequence length="409" mass="46258">MKDPSRVEENYCIALHPIWDDQLRHVADELLYRSSAWAKTAEFPDPITATARASSTAFYEIGLDHLIGERRLFFNVSEHWLRNLEMLPLPPNRIVITLDISTELTDAVSSNLHDLKSRGYELAIHGVRSKDFKNPLLSFADIIKADMRCAVTRSEMSRFMEDLTTVKTVASYIETETIFRECQKLSFDFYQGFFFAESESIGSPGIKNRAANRVAQLRILGELYTAEPNMEYIEALVAQDPSLCIMILHHANSPLFNRGQRIDSLGKALMLLGLDRLRVMTTIILLAKNGPIHQLLLPKLLIRAHMCQLVAERLKNIDPDIAFTTGLFSLLDKVMHTDMEEIVNSVGFTEVISDALLQRSGVMGKLLILIEKFEEAAIAGKSLKTLQFLNREYLNSVAWAESVLVTLQK</sequence>
<dbReference type="Gene3D" id="1.10.3210.10">
    <property type="entry name" value="Hypothetical protein af1432"/>
    <property type="match status" value="1"/>
</dbReference>
<dbReference type="EMBL" id="QKRX01000002">
    <property type="protein sequence ID" value="RAU19312.1"/>
    <property type="molecule type" value="Genomic_DNA"/>
</dbReference>
<dbReference type="SUPFAM" id="SSF109604">
    <property type="entry name" value="HD-domain/PDEase-like"/>
    <property type="match status" value="1"/>
</dbReference>
<dbReference type="Pfam" id="PF08668">
    <property type="entry name" value="HDOD"/>
    <property type="match status" value="1"/>
</dbReference>
<dbReference type="SUPFAM" id="SSF141868">
    <property type="entry name" value="EAL domain-like"/>
    <property type="match status" value="1"/>
</dbReference>
<gene>
    <name evidence="2" type="ORF">DN062_03375</name>
</gene>
<name>A0A364NQK5_9GAMM</name>
<evidence type="ECO:0000259" key="1">
    <source>
        <dbReference type="PROSITE" id="PS51833"/>
    </source>
</evidence>
<dbReference type="PANTHER" id="PTHR33525">
    <property type="match status" value="1"/>
</dbReference>
<organism evidence="2 3">
    <name type="scientific">Nitrincola tibetensis</name>
    <dbReference type="NCBI Taxonomy" id="2219697"/>
    <lineage>
        <taxon>Bacteria</taxon>
        <taxon>Pseudomonadati</taxon>
        <taxon>Pseudomonadota</taxon>
        <taxon>Gammaproteobacteria</taxon>
        <taxon>Oceanospirillales</taxon>
        <taxon>Oceanospirillaceae</taxon>
        <taxon>Nitrincola</taxon>
    </lineage>
</organism>
<accession>A0A364NQK5</accession>
<reference evidence="2 3" key="1">
    <citation type="submission" date="2018-06" db="EMBL/GenBank/DDBJ databases">
        <title>Nitrincola tibetense sp. nov., isolated from Lake XuguoCo on Tibetan Plateau.</title>
        <authorList>
            <person name="Xing P."/>
        </authorList>
    </citation>
    <scope>NUCLEOTIDE SEQUENCE [LARGE SCALE GENOMIC DNA]</scope>
    <source>
        <strain evidence="3">xg18</strain>
    </source>
</reference>
<dbReference type="PROSITE" id="PS51833">
    <property type="entry name" value="HDOD"/>
    <property type="match status" value="1"/>
</dbReference>
<dbReference type="InterPro" id="IPR035919">
    <property type="entry name" value="EAL_sf"/>
</dbReference>
<dbReference type="RefSeq" id="WP_112157520.1">
    <property type="nucleotide sequence ID" value="NZ_QKRX01000002.1"/>
</dbReference>
<dbReference type="InterPro" id="IPR013976">
    <property type="entry name" value="HDOD"/>
</dbReference>
<dbReference type="Gene3D" id="3.20.20.450">
    <property type="entry name" value="EAL domain"/>
    <property type="match status" value="1"/>
</dbReference>
<evidence type="ECO:0000313" key="3">
    <source>
        <dbReference type="Proteomes" id="UP000250744"/>
    </source>
</evidence>